<dbReference type="Pfam" id="PF04773">
    <property type="entry name" value="FecR"/>
    <property type="match status" value="1"/>
</dbReference>
<dbReference type="AlphaFoldDB" id="A0A2V1JV57"/>
<dbReference type="InterPro" id="IPR012373">
    <property type="entry name" value="Ferrdict_sens_TM"/>
</dbReference>
<sequence length="312" mass="34115">MSKATNTDAALQVDRNATGVRTGSLAQPNQEAAGAGGDEMARVLDEHRAALLHHFPVPPARPAASRRRRALRKAGGVLAIVLLAAGTWWLDPVYRSEQFATLVGQRAEIALADGSQLTLDTNTRLNVEWRLRSRQVRLAQGRARFDVSPSAWRPFTVAADAVRVQVVGTRFDVWQRSVSTSVSVYQGKVAVWRDGRDVTQALLLQPGQQVSVPAGQINENIALHVQPFDEARQAAWRQGRLVFQEMPLGQALEEIQRYTALSIHVEDARTAGLLLSGVFDSGNIEQLLGLLPTILPVRVQRQAGRVGIASLH</sequence>
<evidence type="ECO:0000259" key="3">
    <source>
        <dbReference type="Pfam" id="PF04773"/>
    </source>
</evidence>
<keyword evidence="2" id="KW-1133">Transmembrane helix</keyword>
<feature type="compositionally biased region" description="Polar residues" evidence="1">
    <location>
        <begin position="19"/>
        <end position="30"/>
    </location>
</feature>
<proteinExistence type="predicted"/>
<feature type="region of interest" description="Disordered" evidence="1">
    <location>
        <begin position="1"/>
        <end position="37"/>
    </location>
</feature>
<keyword evidence="5" id="KW-1185">Reference proteome</keyword>
<name>A0A2V1JV57_9BURK</name>
<dbReference type="Gene3D" id="3.55.50.30">
    <property type="match status" value="1"/>
</dbReference>
<keyword evidence="2" id="KW-0812">Transmembrane</keyword>
<keyword evidence="2" id="KW-0472">Membrane</keyword>
<organism evidence="4 5">
    <name type="scientific">Corticimicrobacter populi</name>
    <dbReference type="NCBI Taxonomy" id="2175229"/>
    <lineage>
        <taxon>Bacteria</taxon>
        <taxon>Pseudomonadati</taxon>
        <taxon>Pseudomonadota</taxon>
        <taxon>Betaproteobacteria</taxon>
        <taxon>Burkholderiales</taxon>
        <taxon>Alcaligenaceae</taxon>
        <taxon>Corticimicrobacter</taxon>
    </lineage>
</organism>
<dbReference type="Proteomes" id="UP000245212">
    <property type="component" value="Unassembled WGS sequence"/>
</dbReference>
<reference evidence="5" key="1">
    <citation type="submission" date="2018-05" db="EMBL/GenBank/DDBJ databases">
        <authorList>
            <person name="Li Y."/>
        </authorList>
    </citation>
    <scope>NUCLEOTIDE SEQUENCE [LARGE SCALE GENOMIC DNA]</scope>
    <source>
        <strain evidence="5">3d-2-2</strain>
    </source>
</reference>
<evidence type="ECO:0000313" key="4">
    <source>
        <dbReference type="EMBL" id="PWF22078.1"/>
    </source>
</evidence>
<dbReference type="EMBL" id="QETA01000005">
    <property type="protein sequence ID" value="PWF22078.1"/>
    <property type="molecule type" value="Genomic_DNA"/>
</dbReference>
<gene>
    <name evidence="4" type="ORF">DD235_11880</name>
</gene>
<comment type="caution">
    <text evidence="4">The sequence shown here is derived from an EMBL/GenBank/DDBJ whole genome shotgun (WGS) entry which is preliminary data.</text>
</comment>
<feature type="domain" description="FecR protein" evidence="3">
    <location>
        <begin position="99"/>
        <end position="189"/>
    </location>
</feature>
<dbReference type="Gene3D" id="2.60.120.1440">
    <property type="match status" value="1"/>
</dbReference>
<dbReference type="GO" id="GO:0016989">
    <property type="term" value="F:sigma factor antagonist activity"/>
    <property type="evidence" value="ECO:0007669"/>
    <property type="project" value="TreeGrafter"/>
</dbReference>
<protein>
    <recommendedName>
        <fullName evidence="3">FecR protein domain-containing protein</fullName>
    </recommendedName>
</protein>
<dbReference type="RefSeq" id="WP_109062318.1">
    <property type="nucleotide sequence ID" value="NZ_QETA01000005.1"/>
</dbReference>
<feature type="transmembrane region" description="Helical" evidence="2">
    <location>
        <begin position="70"/>
        <end position="90"/>
    </location>
</feature>
<accession>A0A2V1JV57</accession>
<evidence type="ECO:0000256" key="2">
    <source>
        <dbReference type="SAM" id="Phobius"/>
    </source>
</evidence>
<dbReference type="PANTHER" id="PTHR30273:SF2">
    <property type="entry name" value="PROTEIN FECR"/>
    <property type="match status" value="1"/>
</dbReference>
<dbReference type="PANTHER" id="PTHR30273">
    <property type="entry name" value="PERIPLASMIC SIGNAL SENSOR AND SIGMA FACTOR ACTIVATOR FECR-RELATED"/>
    <property type="match status" value="1"/>
</dbReference>
<evidence type="ECO:0000256" key="1">
    <source>
        <dbReference type="SAM" id="MobiDB-lite"/>
    </source>
</evidence>
<dbReference type="InterPro" id="IPR006860">
    <property type="entry name" value="FecR"/>
</dbReference>
<evidence type="ECO:0000313" key="5">
    <source>
        <dbReference type="Proteomes" id="UP000245212"/>
    </source>
</evidence>